<evidence type="ECO:0000313" key="3">
    <source>
        <dbReference type="EMBL" id="GGU74532.1"/>
    </source>
</evidence>
<gene>
    <name evidence="3" type="ORF">GCM10010502_27900</name>
</gene>
<sequence length="188" mass="19148">MTPDPTTPDPTTPNPTTPETTPPEPMTPADLTPAPLDREAGYALLAELAGPVAVATLGGLDGLAPGFADWIVTSLFGGTYQRPGLALRDRQIANLAALAALGGVEPQLADHVRNSLRIGMTREEITEVIVHLAPYVGVPKALAGLRVAASTFTAAEAPTTKAPAAGTPESDTPAPDTSASVTPAEARA</sequence>
<dbReference type="SUPFAM" id="SSF69118">
    <property type="entry name" value="AhpD-like"/>
    <property type="match status" value="1"/>
</dbReference>
<feature type="compositionally biased region" description="Pro residues" evidence="1">
    <location>
        <begin position="1"/>
        <end position="26"/>
    </location>
</feature>
<feature type="region of interest" description="Disordered" evidence="1">
    <location>
        <begin position="156"/>
        <end position="188"/>
    </location>
</feature>
<feature type="compositionally biased region" description="Low complexity" evidence="1">
    <location>
        <begin position="156"/>
        <end position="168"/>
    </location>
</feature>
<dbReference type="PANTHER" id="PTHR33570:SF10">
    <property type="entry name" value="GAMMA-CARBOXYMUCONOLACTONE DECARBOXYLASE"/>
    <property type="match status" value="1"/>
</dbReference>
<dbReference type="Pfam" id="PF02627">
    <property type="entry name" value="CMD"/>
    <property type="match status" value="1"/>
</dbReference>
<reference evidence="3" key="2">
    <citation type="submission" date="2020-09" db="EMBL/GenBank/DDBJ databases">
        <authorList>
            <person name="Sun Q."/>
            <person name="Ohkuma M."/>
        </authorList>
    </citation>
    <scope>NUCLEOTIDE SEQUENCE</scope>
    <source>
        <strain evidence="3">JCM 4434</strain>
    </source>
</reference>
<dbReference type="Gene3D" id="1.20.1290.10">
    <property type="entry name" value="AhpD-like"/>
    <property type="match status" value="1"/>
</dbReference>
<dbReference type="EMBL" id="BMUB01000005">
    <property type="protein sequence ID" value="GGU74532.1"/>
    <property type="molecule type" value="Genomic_DNA"/>
</dbReference>
<dbReference type="AlphaFoldDB" id="A0A8H9HS43"/>
<name>A0A8H9HS43_KITAU</name>
<feature type="region of interest" description="Disordered" evidence="1">
    <location>
        <begin position="1"/>
        <end position="34"/>
    </location>
</feature>
<organism evidence="3 4">
    <name type="scientific">Kitasatospora aureofaciens</name>
    <name type="common">Streptomyces aureofaciens</name>
    <dbReference type="NCBI Taxonomy" id="1894"/>
    <lineage>
        <taxon>Bacteria</taxon>
        <taxon>Bacillati</taxon>
        <taxon>Actinomycetota</taxon>
        <taxon>Actinomycetes</taxon>
        <taxon>Kitasatosporales</taxon>
        <taxon>Streptomycetaceae</taxon>
        <taxon>Kitasatospora</taxon>
    </lineage>
</organism>
<dbReference type="InterPro" id="IPR003779">
    <property type="entry name" value="CMD-like"/>
</dbReference>
<dbReference type="PANTHER" id="PTHR33570">
    <property type="entry name" value="4-CARBOXYMUCONOLACTONE DECARBOXYLASE FAMILY PROTEIN"/>
    <property type="match status" value="1"/>
</dbReference>
<comment type="caution">
    <text evidence="3">The sequence shown here is derived from an EMBL/GenBank/DDBJ whole genome shotgun (WGS) entry which is preliminary data.</text>
</comment>
<dbReference type="InterPro" id="IPR029032">
    <property type="entry name" value="AhpD-like"/>
</dbReference>
<feature type="domain" description="Carboxymuconolactone decarboxylase-like" evidence="2">
    <location>
        <begin position="68"/>
        <end position="149"/>
    </location>
</feature>
<dbReference type="Proteomes" id="UP000610124">
    <property type="component" value="Unassembled WGS sequence"/>
</dbReference>
<dbReference type="InterPro" id="IPR052512">
    <property type="entry name" value="4CMD/NDH-1_regulator"/>
</dbReference>
<evidence type="ECO:0000256" key="1">
    <source>
        <dbReference type="SAM" id="MobiDB-lite"/>
    </source>
</evidence>
<accession>A0A8H9HS43</accession>
<protein>
    <recommendedName>
        <fullName evidence="2">Carboxymuconolactone decarboxylase-like domain-containing protein</fullName>
    </recommendedName>
</protein>
<reference evidence="3" key="1">
    <citation type="journal article" date="2014" name="Int. J. Syst. Evol. Microbiol.">
        <title>Complete genome sequence of Corynebacterium casei LMG S-19264T (=DSM 44701T), isolated from a smear-ripened cheese.</title>
        <authorList>
            <consortium name="US DOE Joint Genome Institute (JGI-PGF)"/>
            <person name="Walter F."/>
            <person name="Albersmeier A."/>
            <person name="Kalinowski J."/>
            <person name="Ruckert C."/>
        </authorList>
    </citation>
    <scope>NUCLEOTIDE SEQUENCE</scope>
    <source>
        <strain evidence="3">JCM 4434</strain>
    </source>
</reference>
<dbReference type="GO" id="GO:0051920">
    <property type="term" value="F:peroxiredoxin activity"/>
    <property type="evidence" value="ECO:0007669"/>
    <property type="project" value="InterPro"/>
</dbReference>
<proteinExistence type="predicted"/>
<evidence type="ECO:0000313" key="4">
    <source>
        <dbReference type="Proteomes" id="UP000610124"/>
    </source>
</evidence>
<evidence type="ECO:0000259" key="2">
    <source>
        <dbReference type="Pfam" id="PF02627"/>
    </source>
</evidence>